<comment type="caution">
    <text evidence="1">The sequence shown here is derived from an EMBL/GenBank/DDBJ whole genome shotgun (WGS) entry which is preliminary data.</text>
</comment>
<protein>
    <submittedName>
        <fullName evidence="1">Uncharacterized protein</fullName>
    </submittedName>
</protein>
<keyword evidence="2" id="KW-1185">Reference proteome</keyword>
<organism evidence="1 2">
    <name type="scientific">Catharanthus roseus</name>
    <name type="common">Madagascar periwinkle</name>
    <name type="synonym">Vinca rosea</name>
    <dbReference type="NCBI Taxonomy" id="4058"/>
    <lineage>
        <taxon>Eukaryota</taxon>
        <taxon>Viridiplantae</taxon>
        <taxon>Streptophyta</taxon>
        <taxon>Embryophyta</taxon>
        <taxon>Tracheophyta</taxon>
        <taxon>Spermatophyta</taxon>
        <taxon>Magnoliopsida</taxon>
        <taxon>eudicotyledons</taxon>
        <taxon>Gunneridae</taxon>
        <taxon>Pentapetalae</taxon>
        <taxon>asterids</taxon>
        <taxon>lamiids</taxon>
        <taxon>Gentianales</taxon>
        <taxon>Apocynaceae</taxon>
        <taxon>Rauvolfioideae</taxon>
        <taxon>Vinceae</taxon>
        <taxon>Catharanthinae</taxon>
        <taxon>Catharanthus</taxon>
    </lineage>
</organism>
<name>A0ACC0C089_CATRO</name>
<gene>
    <name evidence="1" type="ORF">M9H77_09202</name>
</gene>
<dbReference type="Proteomes" id="UP001060085">
    <property type="component" value="Linkage Group LG02"/>
</dbReference>
<accession>A0ACC0C089</accession>
<sequence>MNRAFLGKLVGRMVRAEDRIWAKVLWGKYGRPLVDIKKGRKCVSHVAEYYFLQKLLRLGMNDQRAAALLFLCRVVYIPLCFLCGEAVEFGLHALRDCKWVNKVWQLLLKEAVQVHFFQAISVAEGIDKNLMEQFSEQDAELEQRVKDALNQKTSGILQLHSKLQGIMRKSLASSKLKLVPTFPKQFQVSLYEWWLIKANKPSDGRVLGVGGLSSNEQLGIRTLHSAAIVKRHNANVVETEDGLTITFSGSINKLRTVLNGFSPEVCNQFIFGFPYSWEEFSSESFKKEASNSAADNSVHGVNNLPKSLDNLPGALIRDIFLSRMESPGTVKIQGIFEDMLQTYGGESLDQRAEIISPSKEINPVTRDYAEDETSSDDEKSKQKQQEDENDSSAGAKPRKKLKKSARELGVSTSRRSMHHLEKSQSTKSASLSDDAPLEEPHGGGFVTGRNRFMLKMYQKITGILSKEKHGKSSGSRKKERGRSVRYKTNLDYERNHISGKQNQEEKTAPRNLKIGLVVVIHVKTQVRRYKFYRDPDPSAQLTKDETGINALTHLHNGLKQANPHLLIIAASSRFPNPNFEFLH</sequence>
<evidence type="ECO:0000313" key="2">
    <source>
        <dbReference type="Proteomes" id="UP001060085"/>
    </source>
</evidence>
<proteinExistence type="predicted"/>
<evidence type="ECO:0000313" key="1">
    <source>
        <dbReference type="EMBL" id="KAI5678252.1"/>
    </source>
</evidence>
<dbReference type="EMBL" id="CM044702">
    <property type="protein sequence ID" value="KAI5678252.1"/>
    <property type="molecule type" value="Genomic_DNA"/>
</dbReference>
<reference evidence="2" key="1">
    <citation type="journal article" date="2023" name="Nat. Plants">
        <title>Single-cell RNA sequencing provides a high-resolution roadmap for understanding the multicellular compartmentation of specialized metabolism.</title>
        <authorList>
            <person name="Sun S."/>
            <person name="Shen X."/>
            <person name="Li Y."/>
            <person name="Li Y."/>
            <person name="Wang S."/>
            <person name="Li R."/>
            <person name="Zhang H."/>
            <person name="Shen G."/>
            <person name="Guo B."/>
            <person name="Wei J."/>
            <person name="Xu J."/>
            <person name="St-Pierre B."/>
            <person name="Chen S."/>
            <person name="Sun C."/>
        </authorList>
    </citation>
    <scope>NUCLEOTIDE SEQUENCE [LARGE SCALE GENOMIC DNA]</scope>
</reference>